<evidence type="ECO:0000256" key="4">
    <source>
        <dbReference type="ARBA" id="ARBA00022452"/>
    </source>
</evidence>
<dbReference type="PROSITE" id="PS52016">
    <property type="entry name" value="TONB_DEPENDENT_REC_3"/>
    <property type="match status" value="1"/>
</dbReference>
<keyword evidence="4 14" id="KW-1134">Transmembrane beta strand</keyword>
<keyword evidence="5" id="KW-0410">Iron transport</keyword>
<evidence type="ECO:0000256" key="8">
    <source>
        <dbReference type="ARBA" id="ARBA00023004"/>
    </source>
</evidence>
<keyword evidence="11 14" id="KW-0472">Membrane</keyword>
<dbReference type="InterPro" id="IPR000531">
    <property type="entry name" value="Beta-barrel_TonB"/>
</dbReference>
<dbReference type="EMBL" id="VICH01000016">
    <property type="protein sequence ID" value="TQV65771.1"/>
    <property type="molecule type" value="Genomic_DNA"/>
</dbReference>
<evidence type="ECO:0000256" key="9">
    <source>
        <dbReference type="ARBA" id="ARBA00023065"/>
    </source>
</evidence>
<feature type="domain" description="TonB-dependent receptor-like beta-barrel" evidence="17">
    <location>
        <begin position="246"/>
        <end position="701"/>
    </location>
</feature>
<evidence type="ECO:0000256" key="15">
    <source>
        <dbReference type="RuleBase" id="RU003357"/>
    </source>
</evidence>
<keyword evidence="10 15" id="KW-0798">TonB box</keyword>
<dbReference type="Pfam" id="PF00593">
    <property type="entry name" value="TonB_dep_Rec_b-barrel"/>
    <property type="match status" value="1"/>
</dbReference>
<comment type="subcellular location">
    <subcellularLocation>
        <location evidence="1 14">Cell outer membrane</location>
        <topology evidence="1 14">Multi-pass membrane protein</topology>
    </subcellularLocation>
</comment>
<evidence type="ECO:0000256" key="6">
    <source>
        <dbReference type="ARBA" id="ARBA00022692"/>
    </source>
</evidence>
<dbReference type="Pfam" id="PF07715">
    <property type="entry name" value="Plug"/>
    <property type="match status" value="1"/>
</dbReference>
<dbReference type="RefSeq" id="WP_142854852.1">
    <property type="nucleotide sequence ID" value="NZ_FXWW01000010.1"/>
</dbReference>
<dbReference type="GO" id="GO:0038023">
    <property type="term" value="F:signaling receptor activity"/>
    <property type="evidence" value="ECO:0007669"/>
    <property type="project" value="InterPro"/>
</dbReference>
<dbReference type="AlphaFoldDB" id="A0A545SLD6"/>
<comment type="similarity">
    <text evidence="2 14 15">Belongs to the TonB-dependent receptor family.</text>
</comment>
<dbReference type="OrthoDB" id="9760333at2"/>
<evidence type="ECO:0000256" key="10">
    <source>
        <dbReference type="ARBA" id="ARBA00023077"/>
    </source>
</evidence>
<evidence type="ECO:0000256" key="11">
    <source>
        <dbReference type="ARBA" id="ARBA00023136"/>
    </source>
</evidence>
<dbReference type="PANTHER" id="PTHR32552:SF68">
    <property type="entry name" value="FERRICHROME OUTER MEMBRANE TRANSPORTER_PHAGE RECEPTOR"/>
    <property type="match status" value="1"/>
</dbReference>
<dbReference type="InterPro" id="IPR037066">
    <property type="entry name" value="Plug_dom_sf"/>
</dbReference>
<keyword evidence="12 19" id="KW-0675">Receptor</keyword>
<keyword evidence="20" id="KW-1185">Reference proteome</keyword>
<proteinExistence type="inferred from homology"/>
<keyword evidence="9" id="KW-0406">Ion transport</keyword>
<dbReference type="GO" id="GO:0015891">
    <property type="term" value="P:siderophore transport"/>
    <property type="evidence" value="ECO:0007669"/>
    <property type="project" value="InterPro"/>
</dbReference>
<keyword evidence="3 14" id="KW-0813">Transport</keyword>
<evidence type="ECO:0000256" key="3">
    <source>
        <dbReference type="ARBA" id="ARBA00022448"/>
    </source>
</evidence>
<sequence length="746" mass="80347">MTRFHFKSVSAMLMMSTILAPAVGAAQDADTGAEDFYLGTIVLQAINDGGAGVSSVEAANTAGTRVPVDPSDLPRSVTILPRELFEAQGARTMEETVAYSPGITTGTYGHDDRYDEFILRGFEAQIGGVFRDAMPLRTVDWASWRTEPFGLESVNILRGPTSDLYGANQPGGLINAVTKRPEFTFGGEVQTIISDHGGKQVGLDVTGPLSDTLAYRLVGVWNESGTHFDEVDTGRIYIAPSLTFAPSDQTTLTVYGQYQEDNVGNTYITVPKFGTLEPNNVATFGPDTYVGNPEYNTIESTQKYLGYEFEHAFDNGLTFVSRARVSDNTWDDHTEFAGAFVNSSYLLGAPVGLPSDIDMAIMTKFDVDQSMQQHSFDNAVHVDIDTGNVVGQVAVGIDHYRVHSATDFTYAYAGELNLLTGDRTPYLTGTGLDFFLPNHRTTDLKQTGIYATGHAEVNDTFILSGGVRHDWIDQSVTGYLTNPLTGTSDSIDNKINETFTSGNLALGYRIAPELMAYGSFSRSFSLPPSGENVNGGGLAIETAKSFEVGMKYQSADGHSSIGLSAYSITKNDVAFSVAPQLFTQVGEVRSRGIELEATHDFGNGLSLFGSAGYVDASIVENHNNLYVGNQVPRAPKFSAALFAQYEVPSIEGLTFSAGARHTGARYAFIGNQDELPASTLFDASVSYEYNDWNMQLAVRNLANKQDIGFCSPAVAGAFLPAGLGTTSGTCVYNSGREISLSLSRTF</sequence>
<feature type="domain" description="TonB-dependent receptor plug" evidence="18">
    <location>
        <begin position="70"/>
        <end position="172"/>
    </location>
</feature>
<evidence type="ECO:0000259" key="18">
    <source>
        <dbReference type="Pfam" id="PF07715"/>
    </source>
</evidence>
<dbReference type="InterPro" id="IPR012910">
    <property type="entry name" value="Plug_dom"/>
</dbReference>
<dbReference type="GO" id="GO:0009279">
    <property type="term" value="C:cell outer membrane"/>
    <property type="evidence" value="ECO:0007669"/>
    <property type="project" value="UniProtKB-SubCell"/>
</dbReference>
<feature type="chain" id="PRO_5021742583" evidence="16">
    <location>
        <begin position="26"/>
        <end position="746"/>
    </location>
</feature>
<evidence type="ECO:0000256" key="1">
    <source>
        <dbReference type="ARBA" id="ARBA00004571"/>
    </source>
</evidence>
<evidence type="ECO:0000313" key="19">
    <source>
        <dbReference type="EMBL" id="TQV65771.1"/>
    </source>
</evidence>
<dbReference type="PANTHER" id="PTHR32552">
    <property type="entry name" value="FERRICHROME IRON RECEPTOR-RELATED"/>
    <property type="match status" value="1"/>
</dbReference>
<evidence type="ECO:0000259" key="17">
    <source>
        <dbReference type="Pfam" id="PF00593"/>
    </source>
</evidence>
<keyword evidence="7 16" id="KW-0732">Signal</keyword>
<name>A0A545SLD6_9RHOB</name>
<keyword evidence="13 14" id="KW-0998">Cell outer membrane</keyword>
<dbReference type="InterPro" id="IPR039426">
    <property type="entry name" value="TonB-dep_rcpt-like"/>
</dbReference>
<dbReference type="GO" id="GO:0015344">
    <property type="term" value="F:siderophore uptake transmembrane transporter activity"/>
    <property type="evidence" value="ECO:0007669"/>
    <property type="project" value="TreeGrafter"/>
</dbReference>
<keyword evidence="8" id="KW-0408">Iron</keyword>
<comment type="caution">
    <text evidence="19">The sequence shown here is derived from an EMBL/GenBank/DDBJ whole genome shotgun (WGS) entry which is preliminary data.</text>
</comment>
<dbReference type="CDD" id="cd01347">
    <property type="entry name" value="ligand_gated_channel"/>
    <property type="match status" value="1"/>
</dbReference>
<dbReference type="Gene3D" id="2.170.130.10">
    <property type="entry name" value="TonB-dependent receptor, plug domain"/>
    <property type="match status" value="1"/>
</dbReference>
<gene>
    <name evidence="19" type="ORF">FIL88_15845</name>
</gene>
<dbReference type="InterPro" id="IPR010105">
    <property type="entry name" value="TonB_sidphr_rcpt"/>
</dbReference>
<dbReference type="Gene3D" id="2.40.170.20">
    <property type="entry name" value="TonB-dependent receptor, beta-barrel domain"/>
    <property type="match status" value="1"/>
</dbReference>
<evidence type="ECO:0000256" key="12">
    <source>
        <dbReference type="ARBA" id="ARBA00023170"/>
    </source>
</evidence>
<evidence type="ECO:0000256" key="13">
    <source>
        <dbReference type="ARBA" id="ARBA00023237"/>
    </source>
</evidence>
<protein>
    <submittedName>
        <fullName evidence="19">TonB-dependent siderophore receptor</fullName>
    </submittedName>
</protein>
<dbReference type="SUPFAM" id="SSF56935">
    <property type="entry name" value="Porins"/>
    <property type="match status" value="1"/>
</dbReference>
<evidence type="ECO:0000256" key="16">
    <source>
        <dbReference type="SAM" id="SignalP"/>
    </source>
</evidence>
<evidence type="ECO:0000256" key="14">
    <source>
        <dbReference type="PROSITE-ProRule" id="PRU01360"/>
    </source>
</evidence>
<accession>A0A545SLD6</accession>
<organism evidence="19 20">
    <name type="scientific">Aliiroseovarius halocynthiae</name>
    <dbReference type="NCBI Taxonomy" id="985055"/>
    <lineage>
        <taxon>Bacteria</taxon>
        <taxon>Pseudomonadati</taxon>
        <taxon>Pseudomonadota</taxon>
        <taxon>Alphaproteobacteria</taxon>
        <taxon>Rhodobacterales</taxon>
        <taxon>Paracoccaceae</taxon>
        <taxon>Aliiroseovarius</taxon>
    </lineage>
</organism>
<evidence type="ECO:0000256" key="5">
    <source>
        <dbReference type="ARBA" id="ARBA00022496"/>
    </source>
</evidence>
<dbReference type="Proteomes" id="UP000315816">
    <property type="component" value="Unassembled WGS sequence"/>
</dbReference>
<evidence type="ECO:0000256" key="7">
    <source>
        <dbReference type="ARBA" id="ARBA00022729"/>
    </source>
</evidence>
<reference evidence="19 20" key="1">
    <citation type="submission" date="2019-06" db="EMBL/GenBank/DDBJ databases">
        <title>A novel species of marine bacteria.</title>
        <authorList>
            <person name="Wang Y."/>
        </authorList>
    </citation>
    <scope>NUCLEOTIDE SEQUENCE [LARGE SCALE GENOMIC DNA]</scope>
    <source>
        <strain evidence="19 20">MA1-10</strain>
    </source>
</reference>
<evidence type="ECO:0000256" key="2">
    <source>
        <dbReference type="ARBA" id="ARBA00009810"/>
    </source>
</evidence>
<feature type="signal peptide" evidence="16">
    <location>
        <begin position="1"/>
        <end position="25"/>
    </location>
</feature>
<dbReference type="NCBIfam" id="TIGR01783">
    <property type="entry name" value="TonB-siderophor"/>
    <property type="match status" value="1"/>
</dbReference>
<keyword evidence="6 14" id="KW-0812">Transmembrane</keyword>
<evidence type="ECO:0000313" key="20">
    <source>
        <dbReference type="Proteomes" id="UP000315816"/>
    </source>
</evidence>
<dbReference type="InterPro" id="IPR036942">
    <property type="entry name" value="Beta-barrel_TonB_sf"/>
</dbReference>